<dbReference type="EMBL" id="JAWMWH010000003">
    <property type="protein sequence ID" value="MEJ6400856.1"/>
    <property type="molecule type" value="Genomic_DNA"/>
</dbReference>
<reference evidence="4 5" key="1">
    <citation type="submission" date="2023-10" db="EMBL/GenBank/DDBJ databases">
        <title>Nicoliella lavandulae sp. nov. isolated from Lavandula angustifolia flowers.</title>
        <authorList>
            <person name="Alcantara C."/>
            <person name="Zuniga M."/>
            <person name="Landete J.M."/>
            <person name="Monedero V."/>
        </authorList>
    </citation>
    <scope>NUCLEOTIDE SEQUENCE [LARGE SCALE GENOMIC DNA]</scope>
    <source>
        <strain evidence="4 5">Es01</strain>
    </source>
</reference>
<name>A0ABU8SLV2_9LACO</name>
<evidence type="ECO:0000313" key="5">
    <source>
        <dbReference type="Proteomes" id="UP001370590"/>
    </source>
</evidence>
<feature type="chain" id="PRO_5045137695" evidence="3">
    <location>
        <begin position="21"/>
        <end position="278"/>
    </location>
</feature>
<organism evidence="4 5">
    <name type="scientific">Nicoliella lavandulae</name>
    <dbReference type="NCBI Taxonomy" id="3082954"/>
    <lineage>
        <taxon>Bacteria</taxon>
        <taxon>Bacillati</taxon>
        <taxon>Bacillota</taxon>
        <taxon>Bacilli</taxon>
        <taxon>Lactobacillales</taxon>
        <taxon>Lactobacillaceae</taxon>
        <taxon>Nicoliella</taxon>
    </lineage>
</organism>
<feature type="coiled-coil region" evidence="1">
    <location>
        <begin position="228"/>
        <end position="276"/>
    </location>
</feature>
<evidence type="ECO:0000256" key="3">
    <source>
        <dbReference type="SAM" id="SignalP"/>
    </source>
</evidence>
<keyword evidence="3" id="KW-0732">Signal</keyword>
<dbReference type="Proteomes" id="UP001370590">
    <property type="component" value="Unassembled WGS sequence"/>
</dbReference>
<accession>A0ABU8SLV2</accession>
<evidence type="ECO:0000256" key="2">
    <source>
        <dbReference type="SAM" id="MobiDB-lite"/>
    </source>
</evidence>
<keyword evidence="1" id="KW-0175">Coiled coil</keyword>
<feature type="compositionally biased region" description="Low complexity" evidence="2">
    <location>
        <begin position="199"/>
        <end position="225"/>
    </location>
</feature>
<feature type="signal peptide" evidence="3">
    <location>
        <begin position="1"/>
        <end position="20"/>
    </location>
</feature>
<gene>
    <name evidence="4" type="ORF">R4146_06820</name>
</gene>
<evidence type="ECO:0000313" key="4">
    <source>
        <dbReference type="EMBL" id="MEJ6400856.1"/>
    </source>
</evidence>
<dbReference type="RefSeq" id="WP_339960710.1">
    <property type="nucleotide sequence ID" value="NZ_JAWMWH010000003.1"/>
</dbReference>
<keyword evidence="5" id="KW-1185">Reference proteome</keyword>
<evidence type="ECO:0000256" key="1">
    <source>
        <dbReference type="SAM" id="Coils"/>
    </source>
</evidence>
<sequence>MKKTILYLATLAALTSGGVAVFSNISNNEFGTITAHAGSGSWLLLHPLDSETAKYIQPDSIEGAVLTDAGQALYNDGHDSSDKMIFSTAPYIRDSSQVDDNDLNTEDWVGQIDTITFTPKDNSVQPITVTIVSIMAKDEVTRQASNFPEYISQLSSYYSQPHELLAEDERVMREARSLELAGIIPTDSRIQSTLNAMDNSESATSNTTSNNNQTNSKATNQSNSNPANKNIQKLQANLKRAAKNLKNSQHKSKHAKQVAKQKYNKIKKALKSAKQNLK</sequence>
<comment type="caution">
    <text evidence="4">The sequence shown here is derived from an EMBL/GenBank/DDBJ whole genome shotgun (WGS) entry which is preliminary data.</text>
</comment>
<feature type="region of interest" description="Disordered" evidence="2">
    <location>
        <begin position="197"/>
        <end position="228"/>
    </location>
</feature>
<proteinExistence type="predicted"/>
<protein>
    <submittedName>
        <fullName evidence="4">Uncharacterized protein</fullName>
    </submittedName>
</protein>